<reference evidence="1" key="1">
    <citation type="submission" date="2018-05" db="EMBL/GenBank/DDBJ databases">
        <authorList>
            <person name="Lanie J.A."/>
            <person name="Ng W.-L."/>
            <person name="Kazmierczak K.M."/>
            <person name="Andrzejewski T.M."/>
            <person name="Davidsen T.M."/>
            <person name="Wayne K.J."/>
            <person name="Tettelin H."/>
            <person name="Glass J.I."/>
            <person name="Rusch D."/>
            <person name="Podicherti R."/>
            <person name="Tsui H.-C.T."/>
            <person name="Winkler M.E."/>
        </authorList>
    </citation>
    <scope>NUCLEOTIDE SEQUENCE</scope>
</reference>
<accession>A0A382C4L8</accession>
<proteinExistence type="predicted"/>
<dbReference type="InterPro" id="IPR010349">
    <property type="entry name" value="Asparaginase_II"/>
</dbReference>
<sequence>MSHVVVERSGIVESIHRVHVAVVDQKGNLLAHVGDPEYLTFYRSAAKPFQAVPLVDDGVIERFELSSEELALCCASHNSEPEHLSVARSVLEKVGLREDDLECGPHLPFDRNSEEALLRDSEKPRSIHNNCSGKHAGMLALAVAKGWPTRGYIHRDHPVQRRMLNEIKRWSGLSEGEIGLGQDGCGVVCFATALSRLALGFARLGGAKGPPRQIVSAMTAHPFMVAGTGRFGTVLGDAVGGRMFGKTGAEGVFAVGATDGAFGLGVKVEDGGKRASAVAVLSALDELGMLEGIESENLDAFRNPKITNTRGEDVGVLRADFRLDGLG</sequence>
<organism evidence="1">
    <name type="scientific">marine metagenome</name>
    <dbReference type="NCBI Taxonomy" id="408172"/>
    <lineage>
        <taxon>unclassified sequences</taxon>
        <taxon>metagenomes</taxon>
        <taxon>ecological metagenomes</taxon>
    </lineage>
</organism>
<gene>
    <name evidence="1" type="ORF">METZ01_LOCUS173576</name>
</gene>
<dbReference type="PANTHER" id="PTHR42110:SF1">
    <property type="entry name" value="L-ASPARAGINASE, PUTATIVE (AFU_ORTHOLOGUE AFUA_3G11890)-RELATED"/>
    <property type="match status" value="1"/>
</dbReference>
<name>A0A382C4L8_9ZZZZ</name>
<dbReference type="PANTHER" id="PTHR42110">
    <property type="entry name" value="L-ASPARAGINASE, PUTATIVE (AFU_ORTHOLOGUE AFUA_3G11890)-RELATED"/>
    <property type="match status" value="1"/>
</dbReference>
<dbReference type="EMBL" id="UINC01032671">
    <property type="protein sequence ID" value="SVB20722.1"/>
    <property type="molecule type" value="Genomic_DNA"/>
</dbReference>
<evidence type="ECO:0000313" key="1">
    <source>
        <dbReference type="EMBL" id="SVB20722.1"/>
    </source>
</evidence>
<protein>
    <recommendedName>
        <fullName evidence="2">L-asparaginase II</fullName>
    </recommendedName>
</protein>
<dbReference type="AlphaFoldDB" id="A0A382C4L8"/>
<evidence type="ECO:0008006" key="2">
    <source>
        <dbReference type="Google" id="ProtNLM"/>
    </source>
</evidence>
<dbReference type="Pfam" id="PF06089">
    <property type="entry name" value="Asparaginase_II"/>
    <property type="match status" value="1"/>
</dbReference>